<dbReference type="SUPFAM" id="SSF52777">
    <property type="entry name" value="CoA-dependent acyltransferases"/>
    <property type="match status" value="2"/>
</dbReference>
<name>A6VYF6_MARMS</name>
<dbReference type="Pfam" id="PF00668">
    <property type="entry name" value="Condensation"/>
    <property type="match status" value="1"/>
</dbReference>
<proteinExistence type="predicted"/>
<dbReference type="eggNOG" id="COG1020">
    <property type="taxonomic scope" value="Bacteria"/>
</dbReference>
<dbReference type="Gene3D" id="3.40.50.980">
    <property type="match status" value="2"/>
</dbReference>
<accession>A6VYF6</accession>
<reference evidence="5" key="1">
    <citation type="submission" date="2007-06" db="EMBL/GenBank/DDBJ databases">
        <title>Complete sequence of Marinomonas sp. MWYL1.</title>
        <authorList>
            <consortium name="US DOE Joint Genome Institute"/>
            <person name="Copeland A."/>
            <person name="Lucas S."/>
            <person name="Lapidus A."/>
            <person name="Barry K."/>
            <person name="Glavina del Rio T."/>
            <person name="Dalin E."/>
            <person name="Tice H."/>
            <person name="Pitluck S."/>
            <person name="Kiss H."/>
            <person name="Brettin T."/>
            <person name="Bruce D."/>
            <person name="Detter J.C."/>
            <person name="Han C."/>
            <person name="Schmutz J."/>
            <person name="Larimer F."/>
            <person name="Land M."/>
            <person name="Hauser L."/>
            <person name="Kyrpides N."/>
            <person name="Kim E."/>
            <person name="Johnston A.W.B."/>
            <person name="Todd J.D."/>
            <person name="Rogers R."/>
            <person name="Wexler M."/>
            <person name="Bond P.L."/>
            <person name="Li Y."/>
            <person name="Richardson P."/>
        </authorList>
    </citation>
    <scope>NUCLEOTIDE SEQUENCE [LARGE SCALE GENOMIC DNA]</scope>
    <source>
        <strain evidence="5">MWYL1</strain>
    </source>
</reference>
<organism evidence="5">
    <name type="scientific">Marinomonas sp. (strain MWYL1)</name>
    <dbReference type="NCBI Taxonomy" id="400668"/>
    <lineage>
        <taxon>Bacteria</taxon>
        <taxon>Pseudomonadati</taxon>
        <taxon>Pseudomonadota</taxon>
        <taxon>Gammaproteobacteria</taxon>
        <taxon>Oceanospirillales</taxon>
        <taxon>Oceanospirillaceae</taxon>
        <taxon>Marinomonas</taxon>
    </lineage>
</organism>
<dbReference type="AlphaFoldDB" id="A6VYF6"/>
<dbReference type="SUPFAM" id="SSF56801">
    <property type="entry name" value="Acetyl-CoA synthetase-like"/>
    <property type="match status" value="1"/>
</dbReference>
<dbReference type="GO" id="GO:0044550">
    <property type="term" value="P:secondary metabolite biosynthetic process"/>
    <property type="evidence" value="ECO:0007669"/>
    <property type="project" value="TreeGrafter"/>
</dbReference>
<dbReference type="EMBL" id="CP000749">
    <property type="protein sequence ID" value="ABR71485.1"/>
    <property type="molecule type" value="Genomic_DNA"/>
</dbReference>
<dbReference type="FunFam" id="3.40.50.980:FF:000001">
    <property type="entry name" value="Non-ribosomal peptide synthetase"/>
    <property type="match status" value="1"/>
</dbReference>
<gene>
    <name evidence="5" type="ordered locus">Mmwyl1_2568</name>
</gene>
<dbReference type="Gene3D" id="3.30.559.10">
    <property type="entry name" value="Chloramphenicol acetyltransferase-like domain"/>
    <property type="match status" value="1"/>
</dbReference>
<dbReference type="InterPro" id="IPR020845">
    <property type="entry name" value="AMP-binding_CS"/>
</dbReference>
<dbReference type="FunFam" id="1.10.1200.10:FF:000005">
    <property type="entry name" value="Nonribosomal peptide synthetase 1"/>
    <property type="match status" value="1"/>
</dbReference>
<dbReference type="PANTHER" id="PTHR45527:SF1">
    <property type="entry name" value="FATTY ACID SYNTHASE"/>
    <property type="match status" value="1"/>
</dbReference>
<dbReference type="GO" id="GO:0031177">
    <property type="term" value="F:phosphopantetheine binding"/>
    <property type="evidence" value="ECO:0007669"/>
    <property type="project" value="TreeGrafter"/>
</dbReference>
<dbReference type="InterPro" id="IPR009081">
    <property type="entry name" value="PP-bd_ACP"/>
</dbReference>
<dbReference type="InterPro" id="IPR001242">
    <property type="entry name" value="Condensation_dom"/>
</dbReference>
<dbReference type="GO" id="GO:0043041">
    <property type="term" value="P:amino acid activation for nonribosomal peptide biosynthetic process"/>
    <property type="evidence" value="ECO:0007669"/>
    <property type="project" value="TreeGrafter"/>
</dbReference>
<evidence type="ECO:0000256" key="1">
    <source>
        <dbReference type="ARBA" id="ARBA00001957"/>
    </source>
</evidence>
<dbReference type="InterPro" id="IPR000873">
    <property type="entry name" value="AMP-dep_synth/lig_dom"/>
</dbReference>
<evidence type="ECO:0000256" key="3">
    <source>
        <dbReference type="ARBA" id="ARBA00022553"/>
    </source>
</evidence>
<dbReference type="CDD" id="cd05930">
    <property type="entry name" value="A_NRPS"/>
    <property type="match status" value="1"/>
</dbReference>
<dbReference type="HOGENOM" id="CLU_000022_2_10_6"/>
<dbReference type="Gene3D" id="2.30.38.10">
    <property type="entry name" value="Luciferase, Domain 3"/>
    <property type="match status" value="1"/>
</dbReference>
<evidence type="ECO:0000256" key="2">
    <source>
        <dbReference type="ARBA" id="ARBA00022450"/>
    </source>
</evidence>
<dbReference type="Pfam" id="PF00550">
    <property type="entry name" value="PP-binding"/>
    <property type="match status" value="1"/>
</dbReference>
<dbReference type="KEGG" id="mmw:Mmwyl1_2568"/>
<evidence type="ECO:0000259" key="4">
    <source>
        <dbReference type="PROSITE" id="PS50075"/>
    </source>
</evidence>
<comment type="cofactor">
    <cofactor evidence="1">
        <name>pantetheine 4'-phosphate</name>
        <dbReference type="ChEBI" id="CHEBI:47942"/>
    </cofactor>
</comment>
<dbReference type="InterPro" id="IPR023213">
    <property type="entry name" value="CAT-like_dom_sf"/>
</dbReference>
<dbReference type="InterPro" id="IPR010071">
    <property type="entry name" value="AA_adenyl_dom"/>
</dbReference>
<keyword evidence="3" id="KW-0597">Phosphoprotein</keyword>
<sequence length="1083" mass="123699">MIDTECKENKNDFRYQFPKNVCVHQLFEQQVERSPEKTALVFGDEELSYGALNASANCLARRLLTSGVGSENLVGLYVDRSFEMIIGLLAILKAGAAYVPLDPEYPAARIEQMLEDCLPSKILVSGLNNQHLSEEIETISIPAVLDEYAQSSNVKREELTKPITQSNLAYVIYTSGSTGKPKGVLIEHEGLVNLVQYQRDEFLADDTCRVLQFTSISFDAAVFEWTLALCNGGTLFLVSRDATTNPRELERIIKEYDITHTNLVPSVLRNISPSCFSRTAYVISAGEALPEDVRSKFAKQCNFYNGYGPTEVTVASSYCRIDDDNRSVSIGKPLSNKIVYVVDESRKLVESGEVGELLIGGVGISRGYLGREDLTKEKFISDPFNERGGRVYCSGDLVKWLPDGNLQFIGRADEQVKIRGFRIELGEIEKVIRKQADVKDVIVTTIEGINGRKHLKAYVVTDTVFCEGGESRRRILVENCKVQLEKVLPEHMIPGLWSLLSGWPLLINGKIDRKKLQELELIDVRKVNYLAPSNEIERRLCEIFSSVLKVESVGINDNFFYLGGDSITAGIILHEIGREYGVEIKLNKFFENPEVSELTLLIKNKSQNNQSPGIVPRPNQYRNKIAPSSFQKQILFMFEINNDDKPYHAKSAINFYGKVDLERLDASIRKVVKKHEIYRTGFHNENDDYVQKIVPEIEFDIPVFNLLNFSLGEKRLFVEDILNLKSIEAFDIERAPLTRWVVLKLSEELTSLLYIEHHLVHDGWSYNIFLQDLFREYNDGSLCLPSLQYGDFVLSHEMWMYSEQSEDQLKFWEENLKDSPQQTTLPSDWRRQEAGSEGKTLRIAMNRKAWQRLDQLSIDVGVTKFNILLTAMYILIFSHTKAKDLLLGTGAANRSWKDSNNIIGMFVNSIVIRNQLDEDCTVEELIKKVSHSCLEAFDNDKVAFESVVERINPLRAPKVNPFFQIMLAFHDSVFPDINTQDAKVRVIEALENGGAKFDMTVVVIPRKGQYLEKDPVHFVWNYNTGLYRESTVKEYIEQYFSILQNLVEMRSERVIDLQRKEIDINKIKESFEYLPESFLEWCM</sequence>
<dbReference type="InterPro" id="IPR036736">
    <property type="entry name" value="ACP-like_sf"/>
</dbReference>
<feature type="domain" description="Carrier" evidence="4">
    <location>
        <begin position="531"/>
        <end position="606"/>
    </location>
</feature>
<dbReference type="SUPFAM" id="SSF47336">
    <property type="entry name" value="ACP-like"/>
    <property type="match status" value="1"/>
</dbReference>
<dbReference type="PROSITE" id="PS00455">
    <property type="entry name" value="AMP_BINDING"/>
    <property type="match status" value="1"/>
</dbReference>
<protein>
    <submittedName>
        <fullName evidence="5">Amino acid adenylation domain</fullName>
    </submittedName>
</protein>
<dbReference type="Gene3D" id="3.30.559.30">
    <property type="entry name" value="Nonribosomal peptide synthetase, condensation domain"/>
    <property type="match status" value="1"/>
</dbReference>
<dbReference type="NCBIfam" id="TIGR01733">
    <property type="entry name" value="AA-adenyl-dom"/>
    <property type="match status" value="1"/>
</dbReference>
<dbReference type="GO" id="GO:0005737">
    <property type="term" value="C:cytoplasm"/>
    <property type="evidence" value="ECO:0007669"/>
    <property type="project" value="TreeGrafter"/>
</dbReference>
<dbReference type="STRING" id="400668.Mmwyl1_2568"/>
<dbReference type="FunFam" id="3.40.50.12780:FF:000012">
    <property type="entry name" value="Non-ribosomal peptide synthetase"/>
    <property type="match status" value="1"/>
</dbReference>
<dbReference type="Gene3D" id="3.30.300.30">
    <property type="match status" value="1"/>
</dbReference>
<dbReference type="Gene3D" id="1.10.1200.10">
    <property type="entry name" value="ACP-like"/>
    <property type="match status" value="1"/>
</dbReference>
<keyword evidence="2" id="KW-0596">Phosphopantetheine</keyword>
<dbReference type="InterPro" id="IPR045851">
    <property type="entry name" value="AMP-bd_C_sf"/>
</dbReference>
<dbReference type="GO" id="GO:0003824">
    <property type="term" value="F:catalytic activity"/>
    <property type="evidence" value="ECO:0007669"/>
    <property type="project" value="InterPro"/>
</dbReference>
<evidence type="ECO:0000313" key="5">
    <source>
        <dbReference type="EMBL" id="ABR71485.1"/>
    </source>
</evidence>
<dbReference type="PROSITE" id="PS50075">
    <property type="entry name" value="CARRIER"/>
    <property type="match status" value="1"/>
</dbReference>
<dbReference type="OrthoDB" id="9757559at2"/>
<dbReference type="PANTHER" id="PTHR45527">
    <property type="entry name" value="NONRIBOSOMAL PEPTIDE SYNTHETASE"/>
    <property type="match status" value="1"/>
</dbReference>
<dbReference type="Pfam" id="PF00501">
    <property type="entry name" value="AMP-binding"/>
    <property type="match status" value="1"/>
</dbReference>